<reference evidence="3 4" key="1">
    <citation type="submission" date="2022-04" db="EMBL/GenBank/DDBJ databases">
        <title>Halobacillus sp. isolated from saltern.</title>
        <authorList>
            <person name="Won M."/>
            <person name="Lee C.-M."/>
            <person name="Woen H.-Y."/>
            <person name="Kwon S.-W."/>
        </authorList>
    </citation>
    <scope>NUCLEOTIDE SEQUENCE [LARGE SCALE GENOMIC DNA]</scope>
    <source>
        <strain evidence="3 4">SSBR10-3</strain>
    </source>
</reference>
<evidence type="ECO:0000256" key="1">
    <source>
        <dbReference type="ARBA" id="ARBA00022723"/>
    </source>
</evidence>
<dbReference type="InterPro" id="IPR018146">
    <property type="entry name" value="Glyoxalase_1_CS"/>
</dbReference>
<dbReference type="Gene3D" id="3.10.180.10">
    <property type="entry name" value="2,3-Dihydroxybiphenyl 1,2-Dioxygenase, domain 1"/>
    <property type="match status" value="1"/>
</dbReference>
<evidence type="ECO:0000313" key="3">
    <source>
        <dbReference type="EMBL" id="UOQ44140.1"/>
    </source>
</evidence>
<keyword evidence="4" id="KW-1185">Reference proteome</keyword>
<sequence length="130" mass="14632">MIQLTSIHHVSLAVTHLEKAKEFYGEKLGFTELKRPDFDFPGAWYQIGSQQLHLIVFEKAETLRSTTELESKDGHVAFRVESYEATKQHLLQAGIEILEKPTSKSGFAQIFCADPDGNLIEFNVPQAALL</sequence>
<dbReference type="PROSITE" id="PS51819">
    <property type="entry name" value="VOC"/>
    <property type="match status" value="1"/>
</dbReference>
<evidence type="ECO:0000313" key="4">
    <source>
        <dbReference type="Proteomes" id="UP000831787"/>
    </source>
</evidence>
<dbReference type="PROSITE" id="PS00934">
    <property type="entry name" value="GLYOXALASE_I_1"/>
    <property type="match status" value="1"/>
</dbReference>
<proteinExistence type="predicted"/>
<name>A0ABY4EI45_9BACI</name>
<dbReference type="Proteomes" id="UP000831787">
    <property type="component" value="Chromosome"/>
</dbReference>
<dbReference type="EMBL" id="CP095073">
    <property type="protein sequence ID" value="UOQ44140.1"/>
    <property type="molecule type" value="Genomic_DNA"/>
</dbReference>
<dbReference type="InterPro" id="IPR029068">
    <property type="entry name" value="Glyas_Bleomycin-R_OHBP_Dase"/>
</dbReference>
<dbReference type="InterPro" id="IPR004360">
    <property type="entry name" value="Glyas_Fos-R_dOase_dom"/>
</dbReference>
<dbReference type="SUPFAM" id="SSF54593">
    <property type="entry name" value="Glyoxalase/Bleomycin resistance protein/Dihydroxybiphenyl dioxygenase"/>
    <property type="match status" value="1"/>
</dbReference>
<protein>
    <submittedName>
        <fullName evidence="3">VOC family protein</fullName>
    </submittedName>
</protein>
<organism evidence="3 4">
    <name type="scientific">Halobacillus salinarum</name>
    <dbReference type="NCBI Taxonomy" id="2932257"/>
    <lineage>
        <taxon>Bacteria</taxon>
        <taxon>Bacillati</taxon>
        <taxon>Bacillota</taxon>
        <taxon>Bacilli</taxon>
        <taxon>Bacillales</taxon>
        <taxon>Bacillaceae</taxon>
        <taxon>Halobacillus</taxon>
    </lineage>
</organism>
<dbReference type="RefSeq" id="WP_244709858.1">
    <property type="nucleotide sequence ID" value="NZ_CP095073.1"/>
</dbReference>
<evidence type="ECO:0000259" key="2">
    <source>
        <dbReference type="PROSITE" id="PS51819"/>
    </source>
</evidence>
<dbReference type="PANTHER" id="PTHR46142:SF3">
    <property type="entry name" value="F18B13.24 PROTEIN"/>
    <property type="match status" value="1"/>
</dbReference>
<dbReference type="CDD" id="cd07245">
    <property type="entry name" value="VOC_like"/>
    <property type="match status" value="1"/>
</dbReference>
<feature type="domain" description="VOC" evidence="2">
    <location>
        <begin position="6"/>
        <end position="125"/>
    </location>
</feature>
<dbReference type="Pfam" id="PF00903">
    <property type="entry name" value="Glyoxalase"/>
    <property type="match status" value="1"/>
</dbReference>
<keyword evidence="1" id="KW-0479">Metal-binding</keyword>
<dbReference type="PANTHER" id="PTHR46142">
    <property type="match status" value="1"/>
</dbReference>
<dbReference type="InterPro" id="IPR037523">
    <property type="entry name" value="VOC_core"/>
</dbReference>
<accession>A0ABY4EI45</accession>
<gene>
    <name evidence="3" type="ORF">MUN89_20145</name>
</gene>